<protein>
    <submittedName>
        <fullName evidence="1">Aspartyl-phosphate phosphatase Spo0E family protein</fullName>
    </submittedName>
</protein>
<dbReference type="AlphaFoldDB" id="A0A3M8B657"/>
<sequence>MSKQDVLLQIEQLRKKLNDQYKKQASITPELLALSVQLDHLLNELHSPSLECTSFYHQCKDA</sequence>
<gene>
    <name evidence="1" type="ORF">EDM57_06400</name>
</gene>
<keyword evidence="2" id="KW-1185">Reference proteome</keyword>
<evidence type="ECO:0000313" key="1">
    <source>
        <dbReference type="EMBL" id="RNB58830.1"/>
    </source>
</evidence>
<dbReference type="Pfam" id="PF09388">
    <property type="entry name" value="SpoOE-like"/>
    <property type="match status" value="1"/>
</dbReference>
<dbReference type="GO" id="GO:0046983">
    <property type="term" value="F:protein dimerization activity"/>
    <property type="evidence" value="ECO:0007669"/>
    <property type="project" value="InterPro"/>
</dbReference>
<dbReference type="SUPFAM" id="SSF140500">
    <property type="entry name" value="BAS1536-like"/>
    <property type="match status" value="1"/>
</dbReference>
<comment type="caution">
    <text evidence="1">The sequence shown here is derived from an EMBL/GenBank/DDBJ whole genome shotgun (WGS) entry which is preliminary data.</text>
</comment>
<dbReference type="OrthoDB" id="2472172at2"/>
<dbReference type="InterPro" id="IPR037208">
    <property type="entry name" value="Spo0E-like_sf"/>
</dbReference>
<proteinExistence type="predicted"/>
<dbReference type="EMBL" id="RHHS01000016">
    <property type="protein sequence ID" value="RNB58830.1"/>
    <property type="molecule type" value="Genomic_DNA"/>
</dbReference>
<reference evidence="1 2" key="1">
    <citation type="submission" date="2018-10" db="EMBL/GenBank/DDBJ databases">
        <title>Phylogenomics of Brevibacillus.</title>
        <authorList>
            <person name="Dunlap C."/>
        </authorList>
    </citation>
    <scope>NUCLEOTIDE SEQUENCE [LARGE SCALE GENOMIC DNA]</scope>
    <source>
        <strain evidence="1 2">DSM 100115</strain>
    </source>
</reference>
<evidence type="ECO:0000313" key="2">
    <source>
        <dbReference type="Proteomes" id="UP000268829"/>
    </source>
</evidence>
<dbReference type="InterPro" id="IPR036638">
    <property type="entry name" value="HLH_DNA-bd_sf"/>
</dbReference>
<organism evidence="1 2">
    <name type="scientific">Brevibacillus gelatini</name>
    <dbReference type="NCBI Taxonomy" id="1655277"/>
    <lineage>
        <taxon>Bacteria</taxon>
        <taxon>Bacillati</taxon>
        <taxon>Bacillota</taxon>
        <taxon>Bacilli</taxon>
        <taxon>Bacillales</taxon>
        <taxon>Paenibacillaceae</taxon>
        <taxon>Brevibacillus</taxon>
    </lineage>
</organism>
<dbReference type="InterPro" id="IPR018540">
    <property type="entry name" value="Spo0E-like"/>
</dbReference>
<dbReference type="RefSeq" id="WP_122903936.1">
    <property type="nucleotide sequence ID" value="NZ_RHHS01000016.1"/>
</dbReference>
<dbReference type="Gene3D" id="4.10.280.10">
    <property type="entry name" value="Helix-loop-helix DNA-binding domain"/>
    <property type="match status" value="1"/>
</dbReference>
<dbReference type="GO" id="GO:0043937">
    <property type="term" value="P:regulation of sporulation"/>
    <property type="evidence" value="ECO:0007669"/>
    <property type="project" value="InterPro"/>
</dbReference>
<dbReference type="Proteomes" id="UP000268829">
    <property type="component" value="Unassembled WGS sequence"/>
</dbReference>
<accession>A0A3M8B657</accession>
<name>A0A3M8B657_9BACL</name>